<dbReference type="EMBL" id="CAVNYO010000092">
    <property type="protein sequence ID" value="CAK5265559.1"/>
    <property type="molecule type" value="Genomic_DNA"/>
</dbReference>
<comment type="caution">
    <text evidence="4">The sequence shown here is derived from an EMBL/GenBank/DDBJ whole genome shotgun (WGS) entry which is preliminary data.</text>
</comment>
<dbReference type="PANTHER" id="PTHR45527">
    <property type="entry name" value="NONRIBOSOMAL PEPTIDE SYNTHETASE"/>
    <property type="match status" value="1"/>
</dbReference>
<protein>
    <recommendedName>
        <fullName evidence="3">AMP-dependent synthetase/ligase domain-containing protein</fullName>
    </recommendedName>
</protein>
<dbReference type="PANTHER" id="PTHR45527:SF1">
    <property type="entry name" value="FATTY ACID SYNTHASE"/>
    <property type="match status" value="1"/>
</dbReference>
<dbReference type="Proteomes" id="UP001295794">
    <property type="component" value="Unassembled WGS sequence"/>
</dbReference>
<feature type="non-terminal residue" evidence="4">
    <location>
        <position position="1"/>
    </location>
</feature>
<dbReference type="GO" id="GO:0043041">
    <property type="term" value="P:amino acid activation for nonribosomal peptide biosynthetic process"/>
    <property type="evidence" value="ECO:0007669"/>
    <property type="project" value="TreeGrafter"/>
</dbReference>
<reference evidence="4" key="1">
    <citation type="submission" date="2023-11" db="EMBL/GenBank/DDBJ databases">
        <authorList>
            <person name="De Vega J J."/>
            <person name="De Vega J J."/>
        </authorList>
    </citation>
    <scope>NUCLEOTIDE SEQUENCE</scope>
</reference>
<name>A0AAD2GWY9_9AGAR</name>
<keyword evidence="1" id="KW-0511">Multifunctional enzyme</keyword>
<dbReference type="Pfam" id="PF00501">
    <property type="entry name" value="AMP-binding"/>
    <property type="match status" value="1"/>
</dbReference>
<dbReference type="GO" id="GO:0031177">
    <property type="term" value="F:phosphopantetheine binding"/>
    <property type="evidence" value="ECO:0007669"/>
    <property type="project" value="TreeGrafter"/>
</dbReference>
<feature type="region of interest" description="Disordered" evidence="2">
    <location>
        <begin position="321"/>
        <end position="351"/>
    </location>
</feature>
<dbReference type="GO" id="GO:0005737">
    <property type="term" value="C:cytoplasm"/>
    <property type="evidence" value="ECO:0007669"/>
    <property type="project" value="TreeGrafter"/>
</dbReference>
<feature type="compositionally biased region" description="Polar residues" evidence="2">
    <location>
        <begin position="342"/>
        <end position="351"/>
    </location>
</feature>
<dbReference type="GO" id="GO:0044550">
    <property type="term" value="P:secondary metabolite biosynthetic process"/>
    <property type="evidence" value="ECO:0007669"/>
    <property type="project" value="TreeGrafter"/>
</dbReference>
<accession>A0AAD2GWY9</accession>
<organism evidence="4 5">
    <name type="scientific">Mycena citricolor</name>
    <dbReference type="NCBI Taxonomy" id="2018698"/>
    <lineage>
        <taxon>Eukaryota</taxon>
        <taxon>Fungi</taxon>
        <taxon>Dikarya</taxon>
        <taxon>Basidiomycota</taxon>
        <taxon>Agaricomycotina</taxon>
        <taxon>Agaricomycetes</taxon>
        <taxon>Agaricomycetidae</taxon>
        <taxon>Agaricales</taxon>
        <taxon>Marasmiineae</taxon>
        <taxon>Mycenaceae</taxon>
        <taxon>Mycena</taxon>
    </lineage>
</organism>
<evidence type="ECO:0000313" key="5">
    <source>
        <dbReference type="Proteomes" id="UP001295794"/>
    </source>
</evidence>
<dbReference type="InterPro" id="IPR045851">
    <property type="entry name" value="AMP-bd_C_sf"/>
</dbReference>
<feature type="domain" description="AMP-dependent synthetase/ligase" evidence="3">
    <location>
        <begin position="4"/>
        <end position="153"/>
    </location>
</feature>
<sequence>VLEWSLALSLGSNLYFANIPQALISDYLADVIDKNVVTHMHLTPGVLGTLPASRRLQSLECISVGGELVPDNLIERWRTRVTLQNAYGPTEATFVVAHQLQPSSPGKVAHSAANIGKPHSPTEVFVSNPSFDRLLAVNEIGEVCLAGPQLARGHRNWPDLTSQRFAVHPQNGKRMYKTGDRGTLMADGTVFLMGRMDRELKVRGYRCVDWTGAWFFALTPTSRIDLDNLGRTIVAVMPSIISVSVQSSPSGTDLCVFVSPQNIHGTELKRLLGHRVPSYMVPRNVYCLQRLPLNTSNKTDHQVIKLRMEELIRDVKLLSGGTTPSSMSSDEDDLSSVEDFSRTSTLADSTL</sequence>
<dbReference type="Gene3D" id="3.40.50.12780">
    <property type="entry name" value="N-terminal domain of ligase-like"/>
    <property type="match status" value="1"/>
</dbReference>
<evidence type="ECO:0000256" key="2">
    <source>
        <dbReference type="SAM" id="MobiDB-lite"/>
    </source>
</evidence>
<dbReference type="SUPFAM" id="SSF56801">
    <property type="entry name" value="Acetyl-CoA synthetase-like"/>
    <property type="match status" value="1"/>
</dbReference>
<keyword evidence="5" id="KW-1185">Reference proteome</keyword>
<dbReference type="InterPro" id="IPR000873">
    <property type="entry name" value="AMP-dep_synth/lig_dom"/>
</dbReference>
<dbReference type="InterPro" id="IPR042099">
    <property type="entry name" value="ANL_N_sf"/>
</dbReference>
<feature type="non-terminal residue" evidence="4">
    <location>
        <position position="351"/>
    </location>
</feature>
<gene>
    <name evidence="4" type="ORF">MYCIT1_LOCUS6636</name>
</gene>
<evidence type="ECO:0000256" key="1">
    <source>
        <dbReference type="ARBA" id="ARBA00023268"/>
    </source>
</evidence>
<evidence type="ECO:0000313" key="4">
    <source>
        <dbReference type="EMBL" id="CAK5265559.1"/>
    </source>
</evidence>
<proteinExistence type="predicted"/>
<dbReference type="AlphaFoldDB" id="A0AAD2GWY9"/>
<evidence type="ECO:0000259" key="3">
    <source>
        <dbReference type="Pfam" id="PF00501"/>
    </source>
</evidence>
<dbReference type="Gene3D" id="3.30.300.30">
    <property type="match status" value="1"/>
</dbReference>